<dbReference type="Pfam" id="PF10706">
    <property type="entry name" value="Aminoglyc_resit"/>
    <property type="match status" value="1"/>
</dbReference>
<organism evidence="2 3">
    <name type="scientific">Streptomyces badius</name>
    <dbReference type="NCBI Taxonomy" id="1941"/>
    <lineage>
        <taxon>Bacteria</taxon>
        <taxon>Bacillati</taxon>
        <taxon>Actinomycetota</taxon>
        <taxon>Actinomycetes</taxon>
        <taxon>Kitasatosporales</taxon>
        <taxon>Streptomycetaceae</taxon>
        <taxon>Streptomyces</taxon>
    </lineage>
</organism>
<feature type="compositionally biased region" description="Basic and acidic residues" evidence="1">
    <location>
        <begin position="159"/>
        <end position="172"/>
    </location>
</feature>
<evidence type="ECO:0000313" key="3">
    <source>
        <dbReference type="Proteomes" id="UP000659767"/>
    </source>
</evidence>
<evidence type="ECO:0000256" key="1">
    <source>
        <dbReference type="SAM" id="MobiDB-lite"/>
    </source>
</evidence>
<protein>
    <recommendedName>
        <fullName evidence="4">Aminoglycoside adenylyltransferase</fullName>
    </recommendedName>
</protein>
<feature type="region of interest" description="Disordered" evidence="1">
    <location>
        <begin position="153"/>
        <end position="198"/>
    </location>
</feature>
<sequence length="198" mass="22399">MDTERTTRQLRLITETVRTADALGVRLWLRGGWAMDFFLGEPTRDHTDIDWFVRQRDVEALTHALLRSGWERLPGPPADQQLDFAKQGEESSFALLDEDRCGHVVVAGGPWAGERWPEGMLDGSLGRIGTTVCPVTSPAAQIEIKRMMPVWVPGRPRRTKDSQDIHARETALRKPARRNPRATEHLPGASWIPRRHKG</sequence>
<dbReference type="InterPro" id="IPR019646">
    <property type="entry name" value="Aminoglyc_AdlTrfase"/>
</dbReference>
<gene>
    <name evidence="2" type="ORF">GCM10010253_30190</name>
</gene>
<proteinExistence type="predicted"/>
<reference evidence="3" key="1">
    <citation type="journal article" date="2019" name="Int. J. Syst. Evol. Microbiol.">
        <title>The Global Catalogue of Microorganisms (GCM) 10K type strain sequencing project: providing services to taxonomists for standard genome sequencing and annotation.</title>
        <authorList>
            <consortium name="The Broad Institute Genomics Platform"/>
            <consortium name="The Broad Institute Genome Sequencing Center for Infectious Disease"/>
            <person name="Wu L."/>
            <person name="Ma J."/>
        </authorList>
    </citation>
    <scope>NUCLEOTIDE SEQUENCE [LARGE SCALE GENOMIC DNA]</scope>
    <source>
        <strain evidence="3">JCM 4350</strain>
    </source>
</reference>
<accession>A0ABQ2T815</accession>
<evidence type="ECO:0000313" key="2">
    <source>
        <dbReference type="EMBL" id="GGS53832.1"/>
    </source>
</evidence>
<keyword evidence="3" id="KW-1185">Reference proteome</keyword>
<dbReference type="Proteomes" id="UP000659767">
    <property type="component" value="Unassembled WGS sequence"/>
</dbReference>
<dbReference type="Gene3D" id="3.30.460.40">
    <property type="match status" value="1"/>
</dbReference>
<dbReference type="EMBL" id="BMSZ01000008">
    <property type="protein sequence ID" value="GGS53832.1"/>
    <property type="molecule type" value="Genomic_DNA"/>
</dbReference>
<name>A0ABQ2T815_STRBA</name>
<evidence type="ECO:0008006" key="4">
    <source>
        <dbReference type="Google" id="ProtNLM"/>
    </source>
</evidence>
<dbReference type="RefSeq" id="WP_199888355.1">
    <property type="nucleotide sequence ID" value="NZ_BMSZ01000008.1"/>
</dbReference>
<comment type="caution">
    <text evidence="2">The sequence shown here is derived from an EMBL/GenBank/DDBJ whole genome shotgun (WGS) entry which is preliminary data.</text>
</comment>